<dbReference type="Proteomes" id="UP000828390">
    <property type="component" value="Unassembled WGS sequence"/>
</dbReference>
<sequence>MRQENKQKRYLMHFKRTYNQDPIQSSTYKKFIRKNKRTPQQKHLLPDSKH</sequence>
<gene>
    <name evidence="1" type="ORF">DPMN_051901</name>
</gene>
<protein>
    <submittedName>
        <fullName evidence="1">Uncharacterized protein</fullName>
    </submittedName>
</protein>
<dbReference type="AlphaFoldDB" id="A0A9D4CJU8"/>
<dbReference type="EMBL" id="JAIWYP010000012">
    <property type="protein sequence ID" value="KAH3726046.1"/>
    <property type="molecule type" value="Genomic_DNA"/>
</dbReference>
<organism evidence="1 2">
    <name type="scientific">Dreissena polymorpha</name>
    <name type="common">Zebra mussel</name>
    <name type="synonym">Mytilus polymorpha</name>
    <dbReference type="NCBI Taxonomy" id="45954"/>
    <lineage>
        <taxon>Eukaryota</taxon>
        <taxon>Metazoa</taxon>
        <taxon>Spiralia</taxon>
        <taxon>Lophotrochozoa</taxon>
        <taxon>Mollusca</taxon>
        <taxon>Bivalvia</taxon>
        <taxon>Autobranchia</taxon>
        <taxon>Heteroconchia</taxon>
        <taxon>Euheterodonta</taxon>
        <taxon>Imparidentia</taxon>
        <taxon>Neoheterodontei</taxon>
        <taxon>Myida</taxon>
        <taxon>Dreissenoidea</taxon>
        <taxon>Dreissenidae</taxon>
        <taxon>Dreissena</taxon>
    </lineage>
</organism>
<evidence type="ECO:0000313" key="2">
    <source>
        <dbReference type="Proteomes" id="UP000828390"/>
    </source>
</evidence>
<keyword evidence="2" id="KW-1185">Reference proteome</keyword>
<accession>A0A9D4CJU8</accession>
<evidence type="ECO:0000313" key="1">
    <source>
        <dbReference type="EMBL" id="KAH3726046.1"/>
    </source>
</evidence>
<reference evidence="1" key="1">
    <citation type="journal article" date="2019" name="bioRxiv">
        <title>The Genome of the Zebra Mussel, Dreissena polymorpha: A Resource for Invasive Species Research.</title>
        <authorList>
            <person name="McCartney M.A."/>
            <person name="Auch B."/>
            <person name="Kono T."/>
            <person name="Mallez S."/>
            <person name="Zhang Y."/>
            <person name="Obille A."/>
            <person name="Becker A."/>
            <person name="Abrahante J.E."/>
            <person name="Garbe J."/>
            <person name="Badalamenti J.P."/>
            <person name="Herman A."/>
            <person name="Mangelson H."/>
            <person name="Liachko I."/>
            <person name="Sullivan S."/>
            <person name="Sone E.D."/>
            <person name="Koren S."/>
            <person name="Silverstein K.A.T."/>
            <person name="Beckman K.B."/>
            <person name="Gohl D.M."/>
        </authorList>
    </citation>
    <scope>NUCLEOTIDE SEQUENCE</scope>
    <source>
        <strain evidence="1">Duluth1</strain>
        <tissue evidence="1">Whole animal</tissue>
    </source>
</reference>
<proteinExistence type="predicted"/>
<reference evidence="1" key="2">
    <citation type="submission" date="2020-11" db="EMBL/GenBank/DDBJ databases">
        <authorList>
            <person name="McCartney M.A."/>
            <person name="Auch B."/>
            <person name="Kono T."/>
            <person name="Mallez S."/>
            <person name="Becker A."/>
            <person name="Gohl D.M."/>
            <person name="Silverstein K.A.T."/>
            <person name="Koren S."/>
            <person name="Bechman K.B."/>
            <person name="Herman A."/>
            <person name="Abrahante J.E."/>
            <person name="Garbe J."/>
        </authorList>
    </citation>
    <scope>NUCLEOTIDE SEQUENCE</scope>
    <source>
        <strain evidence="1">Duluth1</strain>
        <tissue evidence="1">Whole animal</tissue>
    </source>
</reference>
<comment type="caution">
    <text evidence="1">The sequence shown here is derived from an EMBL/GenBank/DDBJ whole genome shotgun (WGS) entry which is preliminary data.</text>
</comment>
<name>A0A9D4CJU8_DREPO</name>